<proteinExistence type="predicted"/>
<accession>A0A7E4VCH8</accession>
<dbReference type="WBParaSite" id="Pan_g18765.t1">
    <property type="protein sequence ID" value="Pan_g18765.t1"/>
    <property type="gene ID" value="Pan_g18765"/>
</dbReference>
<reference evidence="1" key="1">
    <citation type="journal article" date="2013" name="Genetics">
        <title>The draft genome and transcriptome of Panagrellus redivivus are shaped by the harsh demands of a free-living lifestyle.</title>
        <authorList>
            <person name="Srinivasan J."/>
            <person name="Dillman A.R."/>
            <person name="Macchietto M.G."/>
            <person name="Heikkinen L."/>
            <person name="Lakso M."/>
            <person name="Fracchia K.M."/>
            <person name="Antoshechkin I."/>
            <person name="Mortazavi A."/>
            <person name="Wong G."/>
            <person name="Sternberg P.W."/>
        </authorList>
    </citation>
    <scope>NUCLEOTIDE SEQUENCE [LARGE SCALE GENOMIC DNA]</scope>
    <source>
        <strain evidence="1">MT8872</strain>
    </source>
</reference>
<organism evidence="1 2">
    <name type="scientific">Panagrellus redivivus</name>
    <name type="common">Microworm</name>
    <dbReference type="NCBI Taxonomy" id="6233"/>
    <lineage>
        <taxon>Eukaryota</taxon>
        <taxon>Metazoa</taxon>
        <taxon>Ecdysozoa</taxon>
        <taxon>Nematoda</taxon>
        <taxon>Chromadorea</taxon>
        <taxon>Rhabditida</taxon>
        <taxon>Tylenchina</taxon>
        <taxon>Panagrolaimomorpha</taxon>
        <taxon>Panagrolaimoidea</taxon>
        <taxon>Panagrolaimidae</taxon>
        <taxon>Panagrellus</taxon>
    </lineage>
</organism>
<sequence>MADFEAHVLRVMSKQSAGMIVGKVYGQTRSGQRFALVKTQVVWFAVRLIVEGSEAVEREEFHWEESADDYMSSRKRALET</sequence>
<protein>
    <submittedName>
        <fullName evidence="2">Cystatin domain-containing protein</fullName>
    </submittedName>
</protein>
<name>A0A7E4VCH8_PANRE</name>
<evidence type="ECO:0000313" key="1">
    <source>
        <dbReference type="Proteomes" id="UP000492821"/>
    </source>
</evidence>
<reference evidence="2" key="2">
    <citation type="submission" date="2020-10" db="UniProtKB">
        <authorList>
            <consortium name="WormBaseParasite"/>
        </authorList>
    </citation>
    <scope>IDENTIFICATION</scope>
</reference>
<keyword evidence="1" id="KW-1185">Reference proteome</keyword>
<evidence type="ECO:0000313" key="2">
    <source>
        <dbReference type="WBParaSite" id="Pan_g18765.t1"/>
    </source>
</evidence>
<dbReference type="AlphaFoldDB" id="A0A7E4VCH8"/>
<dbReference type="Proteomes" id="UP000492821">
    <property type="component" value="Unassembled WGS sequence"/>
</dbReference>